<protein>
    <submittedName>
        <fullName evidence="1">Uncharacterized protein</fullName>
    </submittedName>
</protein>
<proteinExistence type="predicted"/>
<evidence type="ECO:0000313" key="2">
    <source>
        <dbReference type="Proteomes" id="UP000238348"/>
    </source>
</evidence>
<accession>A0A2L0F2V5</accession>
<dbReference type="EMBL" id="CP012673">
    <property type="protein sequence ID" value="AUX45892.1"/>
    <property type="molecule type" value="Genomic_DNA"/>
</dbReference>
<gene>
    <name evidence="1" type="ORF">SOCE26_073920</name>
</gene>
<dbReference type="AlphaFoldDB" id="A0A2L0F2V5"/>
<evidence type="ECO:0000313" key="1">
    <source>
        <dbReference type="EMBL" id="AUX45892.1"/>
    </source>
</evidence>
<dbReference type="RefSeq" id="WP_104984205.1">
    <property type="nucleotide sequence ID" value="NZ_CP012673.1"/>
</dbReference>
<reference evidence="1 2" key="1">
    <citation type="submission" date="2015-09" db="EMBL/GenBank/DDBJ databases">
        <title>Sorangium comparison.</title>
        <authorList>
            <person name="Zaburannyi N."/>
            <person name="Bunk B."/>
            <person name="Overmann J."/>
            <person name="Mueller R."/>
        </authorList>
    </citation>
    <scope>NUCLEOTIDE SEQUENCE [LARGE SCALE GENOMIC DNA]</scope>
    <source>
        <strain evidence="1 2">So ce26</strain>
    </source>
</reference>
<sequence length="111" mass="13008">MVTKRQPKHELGLPKGALVTRHKVHRRKVRLMNGRTIGLVFHETWTRNLLRIPDCVTDRHLRELGRAGLELATDIFGNPIAKAPGAPWFNGADFEIARWRFILRQKLRRRR</sequence>
<name>A0A2L0F2V5_SORCE</name>
<dbReference type="Proteomes" id="UP000238348">
    <property type="component" value="Chromosome"/>
</dbReference>
<organism evidence="1 2">
    <name type="scientific">Sorangium cellulosum</name>
    <name type="common">Polyangium cellulosum</name>
    <dbReference type="NCBI Taxonomy" id="56"/>
    <lineage>
        <taxon>Bacteria</taxon>
        <taxon>Pseudomonadati</taxon>
        <taxon>Myxococcota</taxon>
        <taxon>Polyangia</taxon>
        <taxon>Polyangiales</taxon>
        <taxon>Polyangiaceae</taxon>
        <taxon>Sorangium</taxon>
    </lineage>
</organism>